<sequence length="72" mass="7819">MSAITPEAAERAGDAAQIAVFRSADRAEEAINLALAGVYYSLAHLQRQLAATERQLADLDRLLAREPRRLAA</sequence>
<name>A0A3R9X6Q0_9SPHN</name>
<organism evidence="1 2">
    <name type="scientific">Sphingomonas ginkgonis</name>
    <dbReference type="NCBI Taxonomy" id="2315330"/>
    <lineage>
        <taxon>Bacteria</taxon>
        <taxon>Pseudomonadati</taxon>
        <taxon>Pseudomonadota</taxon>
        <taxon>Alphaproteobacteria</taxon>
        <taxon>Sphingomonadales</taxon>
        <taxon>Sphingomonadaceae</taxon>
        <taxon>Sphingomonas</taxon>
    </lineage>
</organism>
<gene>
    <name evidence="1" type="ORF">HMF7854_04305</name>
</gene>
<comment type="caution">
    <text evidence="1">The sequence shown here is derived from an EMBL/GenBank/DDBJ whole genome shotgun (WGS) entry which is preliminary data.</text>
</comment>
<evidence type="ECO:0000313" key="1">
    <source>
        <dbReference type="EMBL" id="RST30132.1"/>
    </source>
</evidence>
<evidence type="ECO:0000313" key="2">
    <source>
        <dbReference type="Proteomes" id="UP000274661"/>
    </source>
</evidence>
<dbReference type="RefSeq" id="WP_126717967.1">
    <property type="nucleotide sequence ID" value="NZ_RWJF01000001.1"/>
</dbReference>
<dbReference type="AlphaFoldDB" id="A0A3R9X6Q0"/>
<keyword evidence="2" id="KW-1185">Reference proteome</keyword>
<dbReference type="EMBL" id="RWJF01000001">
    <property type="protein sequence ID" value="RST30132.1"/>
    <property type="molecule type" value="Genomic_DNA"/>
</dbReference>
<accession>A0A3R9X6Q0</accession>
<proteinExistence type="predicted"/>
<reference evidence="1 2" key="1">
    <citation type="submission" date="2018-12" db="EMBL/GenBank/DDBJ databases">
        <title>Sphingomonas sp. HMF7854 Genome sequencing and assembly.</title>
        <authorList>
            <person name="Cha I."/>
            <person name="Kang H."/>
            <person name="Kim H."/>
            <person name="Kang J."/>
            <person name="Joh K."/>
        </authorList>
    </citation>
    <scope>NUCLEOTIDE SEQUENCE [LARGE SCALE GENOMIC DNA]</scope>
    <source>
        <strain evidence="1 2">HMF7854</strain>
    </source>
</reference>
<protein>
    <submittedName>
        <fullName evidence="1">Uncharacterized protein</fullName>
    </submittedName>
</protein>
<dbReference type="Proteomes" id="UP000274661">
    <property type="component" value="Unassembled WGS sequence"/>
</dbReference>